<sequence length="298" mass="35165">MFHSTTHFKNWIFVDEDELLRRRQNANDKFRSHYPSIKQNALTIAEETSLVNYYSNILKDFCRRFNPVMPRYVTSTALHYLKRFYLNNSVMEYHPKHIMVTCVYLAAKIEEFNVSMDQFVNNVKGDREKAADIVLNNELLLMHKLNYQLVIWHPYRSVEGFFIDIRTRYPACENPDKYRPIIDGFIDQCLSTDIIFILAPNQIALCALLYAADKSKDSIDKYLLILFEGNKDELVSLRKWVTKINEMLKKIEVPSKNITKQIENKLEFIQNEITNSKTVKKDTSNNEDDDEDDYVMES</sequence>
<comment type="function">
    <text evidence="4">Regulates CDK7, the catalytic subunit of the CDK-activating kinase (CAK) enzymatic complex. CAK activates the cyclin-associated kinases CDK1, CDK2, CDK4 and CDK6 by threonine phosphorylation. CAK complexed to the core-TFIIH basal transcription factor activates RNA polymerase II by serine phosphorylation of the repetitive C-terminal domain (CTD) of its large subunit (POLR2A), allowing its escape from the promoter and elongation of the transcripts. Involved in cell cycle control and in RNA transcription by RNA polymerase II. Its expression and activity are constant throughout the cell cycle.</text>
</comment>
<reference evidence="11" key="1">
    <citation type="journal article" date="2020" name="PLoS Negl. Trop. Dis.">
        <title>High-quality nuclear genome for Sarcoptes scabiei-A critical resource for a neglected parasite.</title>
        <authorList>
            <person name="Korhonen P.K."/>
            <person name="Gasser R.B."/>
            <person name="Ma G."/>
            <person name="Wang T."/>
            <person name="Stroehlein A.J."/>
            <person name="Young N.D."/>
            <person name="Ang C.S."/>
            <person name="Fernando D.D."/>
            <person name="Lu H.C."/>
            <person name="Taylor S."/>
            <person name="Reynolds S.L."/>
            <person name="Mofiz E."/>
            <person name="Najaraj S.H."/>
            <person name="Gowda H."/>
            <person name="Madugundu A."/>
            <person name="Renuse S."/>
            <person name="Holt D."/>
            <person name="Pandey A."/>
            <person name="Papenfuss A.T."/>
            <person name="Fischer K."/>
        </authorList>
    </citation>
    <scope>NUCLEOTIDE SEQUENCE [LARGE SCALE GENOMIC DNA]</scope>
</reference>
<evidence type="ECO:0000256" key="4">
    <source>
        <dbReference type="ARBA" id="ARBA00025343"/>
    </source>
</evidence>
<evidence type="ECO:0000256" key="7">
    <source>
        <dbReference type="SAM" id="MobiDB-lite"/>
    </source>
</evidence>
<dbReference type="PANTHER" id="PTHR10026">
    <property type="entry name" value="CYCLIN"/>
    <property type="match status" value="1"/>
</dbReference>
<organism evidence="9">
    <name type="scientific">Sarcoptes scabiei</name>
    <name type="common">Itch mite</name>
    <name type="synonym">Acarus scabiei</name>
    <dbReference type="NCBI Taxonomy" id="52283"/>
    <lineage>
        <taxon>Eukaryota</taxon>
        <taxon>Metazoa</taxon>
        <taxon>Ecdysozoa</taxon>
        <taxon>Arthropoda</taxon>
        <taxon>Chelicerata</taxon>
        <taxon>Arachnida</taxon>
        <taxon>Acari</taxon>
        <taxon>Acariformes</taxon>
        <taxon>Sarcoptiformes</taxon>
        <taxon>Astigmata</taxon>
        <taxon>Psoroptidia</taxon>
        <taxon>Sarcoptoidea</taxon>
        <taxon>Sarcoptidae</taxon>
        <taxon>Sarcoptinae</taxon>
        <taxon>Sarcoptes</taxon>
    </lineage>
</organism>
<dbReference type="SUPFAM" id="SSF47954">
    <property type="entry name" value="Cyclin-like"/>
    <property type="match status" value="2"/>
</dbReference>
<accession>A0A834RF87</accession>
<comment type="subunit">
    <text evidence="5">Associates primarily with CDK7 and MAT1 to form the CAK complex. CAK can further associate with the core-TFIIH to form the TFIIH basal transcription factor.</text>
</comment>
<dbReference type="CDD" id="cd20524">
    <property type="entry name" value="CYCLIN_CCNH_rpt1"/>
    <property type="match status" value="1"/>
</dbReference>
<dbReference type="PIRSF" id="PIRSF028758">
    <property type="entry name" value="Cyclin, C/H/G types"/>
    <property type="match status" value="1"/>
</dbReference>
<dbReference type="OrthoDB" id="340962at2759"/>
<dbReference type="GO" id="GO:0016538">
    <property type="term" value="F:cyclin-dependent protein serine/threonine kinase regulator activity"/>
    <property type="evidence" value="ECO:0007669"/>
    <property type="project" value="InterPro"/>
</dbReference>
<evidence type="ECO:0000256" key="2">
    <source>
        <dbReference type="ARBA" id="ARBA00019496"/>
    </source>
</evidence>
<dbReference type="OMA" id="EPQIMLK"/>
<gene>
    <name evidence="9" type="ORF">SSS_7772</name>
</gene>
<evidence type="ECO:0000256" key="3">
    <source>
        <dbReference type="ARBA" id="ARBA00023127"/>
    </source>
</evidence>
<keyword evidence="11" id="KW-1185">Reference proteome</keyword>
<evidence type="ECO:0000256" key="5">
    <source>
        <dbReference type="ARBA" id="ARBA00026042"/>
    </source>
</evidence>
<dbReference type="AlphaFoldDB" id="A0A834RF87"/>
<dbReference type="Pfam" id="PF00134">
    <property type="entry name" value="Cyclin_N"/>
    <property type="match status" value="1"/>
</dbReference>
<reference evidence="9" key="2">
    <citation type="submission" date="2020-01" db="EMBL/GenBank/DDBJ databases">
        <authorList>
            <person name="Korhonen P.K.K."/>
            <person name="Guangxu M.G."/>
            <person name="Wang T.W."/>
            <person name="Stroehlein A.J.S."/>
            <person name="Young N.D."/>
            <person name="Ang C.-S.A."/>
            <person name="Fernando D.W.F."/>
            <person name="Lu H.L."/>
            <person name="Taylor S.T."/>
            <person name="Ehtesham M.E.M."/>
            <person name="Najaraj S.H.N."/>
            <person name="Harsha G.H.G."/>
            <person name="Madugundu A.M."/>
            <person name="Renuse S.R."/>
            <person name="Holt D.H."/>
            <person name="Pandey A.P."/>
            <person name="Papenfuss A.P."/>
            <person name="Gasser R.B.G."/>
            <person name="Fischer K.F."/>
        </authorList>
    </citation>
    <scope>NUCLEOTIDE SEQUENCE</scope>
    <source>
        <strain evidence="9">SSS_KF_BRIS2020</strain>
    </source>
</reference>
<dbReference type="EnsemblMetazoa" id="SSS_7772s_mrna">
    <property type="protein sequence ID" value="KAF7496135.1"/>
    <property type="gene ID" value="SSS_7772"/>
</dbReference>
<protein>
    <recommendedName>
        <fullName evidence="2">Cyclin-H</fullName>
    </recommendedName>
</protein>
<evidence type="ECO:0000313" key="9">
    <source>
        <dbReference type="EMBL" id="KAF7496135.1"/>
    </source>
</evidence>
<dbReference type="Proteomes" id="UP000070412">
    <property type="component" value="Unassembled WGS sequence"/>
</dbReference>
<evidence type="ECO:0000313" key="10">
    <source>
        <dbReference type="EnsemblMetazoa" id="KAF7496135.1"/>
    </source>
</evidence>
<dbReference type="GO" id="GO:0006357">
    <property type="term" value="P:regulation of transcription by RNA polymerase II"/>
    <property type="evidence" value="ECO:0007669"/>
    <property type="project" value="InterPro"/>
</dbReference>
<dbReference type="CDD" id="cd20525">
    <property type="entry name" value="CYCLIN_CCNH_rpt2"/>
    <property type="match status" value="1"/>
</dbReference>
<feature type="domain" description="Cyclin-like" evidence="8">
    <location>
        <begin position="56"/>
        <end position="143"/>
    </location>
</feature>
<dbReference type="Gene3D" id="1.10.472.10">
    <property type="entry name" value="Cyclin-like"/>
    <property type="match status" value="2"/>
</dbReference>
<dbReference type="InterPro" id="IPR031658">
    <property type="entry name" value="Cyclin_C_2"/>
</dbReference>
<dbReference type="InterPro" id="IPR006671">
    <property type="entry name" value="Cyclin_N"/>
</dbReference>
<dbReference type="InterPro" id="IPR043198">
    <property type="entry name" value="Cyclin/Ssn8"/>
</dbReference>
<dbReference type="InterPro" id="IPR036915">
    <property type="entry name" value="Cyclin-like_sf"/>
</dbReference>
<dbReference type="InterPro" id="IPR027081">
    <property type="entry name" value="CyclinH/Ccl1"/>
</dbReference>
<feature type="region of interest" description="Disordered" evidence="7">
    <location>
        <begin position="279"/>
        <end position="298"/>
    </location>
</feature>
<feature type="compositionally biased region" description="Acidic residues" evidence="7">
    <location>
        <begin position="285"/>
        <end position="298"/>
    </location>
</feature>
<evidence type="ECO:0000313" key="11">
    <source>
        <dbReference type="Proteomes" id="UP000070412"/>
    </source>
</evidence>
<evidence type="ECO:0000259" key="8">
    <source>
        <dbReference type="SMART" id="SM00385"/>
    </source>
</evidence>
<dbReference type="Pfam" id="PF16899">
    <property type="entry name" value="Cyclin_C_2"/>
    <property type="match status" value="1"/>
</dbReference>
<dbReference type="GO" id="GO:0006351">
    <property type="term" value="P:DNA-templated transcription"/>
    <property type="evidence" value="ECO:0007669"/>
    <property type="project" value="InterPro"/>
</dbReference>
<dbReference type="NCBIfam" id="TIGR00569">
    <property type="entry name" value="ccl1"/>
    <property type="match status" value="1"/>
</dbReference>
<proteinExistence type="inferred from homology"/>
<dbReference type="InterPro" id="IPR013763">
    <property type="entry name" value="Cyclin-like_dom"/>
</dbReference>
<dbReference type="SMART" id="SM00385">
    <property type="entry name" value="CYCLIN"/>
    <property type="match status" value="1"/>
</dbReference>
<name>A0A834RF87_SARSC</name>
<comment type="similarity">
    <text evidence="1">Belongs to the cyclin family. Cyclin C subfamily.</text>
</comment>
<dbReference type="GO" id="GO:0070985">
    <property type="term" value="C:transcription factor TFIIK complex"/>
    <property type="evidence" value="ECO:0007669"/>
    <property type="project" value="InterPro"/>
</dbReference>
<evidence type="ECO:0000256" key="6">
    <source>
        <dbReference type="RuleBase" id="RU000383"/>
    </source>
</evidence>
<keyword evidence="3 6" id="KW-0195">Cyclin</keyword>
<reference evidence="10" key="3">
    <citation type="submission" date="2022-06" db="UniProtKB">
        <authorList>
            <consortium name="EnsemblMetazoa"/>
        </authorList>
    </citation>
    <scope>IDENTIFICATION</scope>
</reference>
<evidence type="ECO:0000256" key="1">
    <source>
        <dbReference type="ARBA" id="ARBA00008638"/>
    </source>
</evidence>
<dbReference type="EMBL" id="WVUK01000037">
    <property type="protein sequence ID" value="KAF7496135.1"/>
    <property type="molecule type" value="Genomic_DNA"/>
</dbReference>